<name>A0A917FBP0_9HYPH</name>
<dbReference type="RefSeq" id="WP_188578896.1">
    <property type="nucleotide sequence ID" value="NZ_BMCT01000003.1"/>
</dbReference>
<dbReference type="PANTHER" id="PTHR12526">
    <property type="entry name" value="GLYCOSYLTRANSFERASE"/>
    <property type="match status" value="1"/>
</dbReference>
<reference evidence="4" key="2">
    <citation type="submission" date="2020-09" db="EMBL/GenBank/DDBJ databases">
        <authorList>
            <person name="Sun Q."/>
            <person name="Sedlacek I."/>
        </authorList>
    </citation>
    <scope>NUCLEOTIDE SEQUENCE</scope>
    <source>
        <strain evidence="4">CCM 7897</strain>
    </source>
</reference>
<proteinExistence type="predicted"/>
<feature type="domain" description="Glycosyl transferase family 1" evidence="1">
    <location>
        <begin position="546"/>
        <end position="713"/>
    </location>
</feature>
<feature type="domain" description="Glycosyltransferase 2-like" evidence="2">
    <location>
        <begin position="6"/>
        <end position="173"/>
    </location>
</feature>
<dbReference type="Pfam" id="PF00535">
    <property type="entry name" value="Glycos_transf_2"/>
    <property type="match status" value="1"/>
</dbReference>
<comment type="caution">
    <text evidence="4">The sequence shown here is derived from an EMBL/GenBank/DDBJ whole genome shotgun (WGS) entry which is preliminary data.</text>
</comment>
<dbReference type="CDD" id="cd03801">
    <property type="entry name" value="GT4_PimA-like"/>
    <property type="match status" value="1"/>
</dbReference>
<evidence type="ECO:0000259" key="1">
    <source>
        <dbReference type="Pfam" id="PF00534"/>
    </source>
</evidence>
<gene>
    <name evidence="4" type="ORF">GCM10007301_24450</name>
</gene>
<dbReference type="Pfam" id="PF00534">
    <property type="entry name" value="Glycos_transf_1"/>
    <property type="match status" value="1"/>
</dbReference>
<feature type="domain" description="Glycosyltransferase subfamily 4-like N-terminal" evidence="3">
    <location>
        <begin position="346"/>
        <end position="529"/>
    </location>
</feature>
<dbReference type="InterPro" id="IPR001173">
    <property type="entry name" value="Glyco_trans_2-like"/>
</dbReference>
<evidence type="ECO:0000313" key="5">
    <source>
        <dbReference type="Proteomes" id="UP000606044"/>
    </source>
</evidence>
<organism evidence="4 5">
    <name type="scientific">Azorhizobium oxalatiphilum</name>
    <dbReference type="NCBI Taxonomy" id="980631"/>
    <lineage>
        <taxon>Bacteria</taxon>
        <taxon>Pseudomonadati</taxon>
        <taxon>Pseudomonadota</taxon>
        <taxon>Alphaproteobacteria</taxon>
        <taxon>Hyphomicrobiales</taxon>
        <taxon>Xanthobacteraceae</taxon>
        <taxon>Azorhizobium</taxon>
    </lineage>
</organism>
<dbReference type="Pfam" id="PF13439">
    <property type="entry name" value="Glyco_transf_4"/>
    <property type="match status" value="1"/>
</dbReference>
<dbReference type="SUPFAM" id="SSF53756">
    <property type="entry name" value="UDP-Glycosyltransferase/glycogen phosphorylase"/>
    <property type="match status" value="1"/>
</dbReference>
<dbReference type="InterPro" id="IPR001296">
    <property type="entry name" value="Glyco_trans_1"/>
</dbReference>
<dbReference type="AlphaFoldDB" id="A0A917FBP0"/>
<evidence type="ECO:0000313" key="4">
    <source>
        <dbReference type="EMBL" id="GGF63771.1"/>
    </source>
</evidence>
<dbReference type="InterPro" id="IPR029044">
    <property type="entry name" value="Nucleotide-diphossugar_trans"/>
</dbReference>
<sequence>MAFTVSIVICTDGRRDSLQITLESLKHLDYRDFEVCIVCGPTLDGTRELTEGWPLPLKVASNPERNLSISRNIGIALASGDIVAFLDDDAVPEPEWLTQIVAAYEAPKVGGAGGFVYDYTGMQLQWRYGTVDRMGRPNLSWERAAGEFNFPRSYNFPHLLGANSTFRRQALLEVGGFDEEFDYYLDETDVICRLIDAGWAIAQLDGAYVHHKYRSSDLRNEAKVLRSWFSILKNKLYFCLVHRHGYHSVRAAVDEWTAYVQDRRNDCDWALSEGHLTALDRERFEREAEEAFEAGLKRGLADKRAFLKPRAGDEEPPAFTPYLDPASRTSGKTYCLFSREYPPGPVGGVGRYVHELAIGLAQQGHQIHVVTLVGDQSRVDFEDGVWVHRLVPEALEGPLPETVDGPIPVDIWRACQTRLNCVREINRRKPVDAVYAVIWDCEGAAVLRERAYPLVVGLQTTMAFWLESHEDKVQDQEFMRGFGQPMLALERELIATCDAVHAISPAIGRDVEKAYELDLTGRSAVVPLGMQDVVPMPRIAPPPAEPGVELRLLFVGRLEIRKGIDVLLEIAPALLAGYPGLQIDIVGNDTIPGLNGRPYRRDFEDKGLPAALSNRIRFHGEVGEEELRGFFHACDVFVSPSRYESFGLVFVEAMMFSKPVIGCKVGGMVDVIAENETGLLAQPGDAGSLRAALVQLLNDAGLRAAMGAAGRRRYEAHFSRERMSTAIADLLSQAEVHWQNAQPRLAAEARA</sequence>
<dbReference type="CDD" id="cd00761">
    <property type="entry name" value="Glyco_tranf_GTA_type"/>
    <property type="match status" value="1"/>
</dbReference>
<protein>
    <recommendedName>
        <fullName evidence="6">Glycosyltransferase</fullName>
    </recommendedName>
</protein>
<evidence type="ECO:0000259" key="3">
    <source>
        <dbReference type="Pfam" id="PF13439"/>
    </source>
</evidence>
<evidence type="ECO:0008006" key="6">
    <source>
        <dbReference type="Google" id="ProtNLM"/>
    </source>
</evidence>
<dbReference type="Proteomes" id="UP000606044">
    <property type="component" value="Unassembled WGS sequence"/>
</dbReference>
<evidence type="ECO:0000259" key="2">
    <source>
        <dbReference type="Pfam" id="PF00535"/>
    </source>
</evidence>
<dbReference type="EMBL" id="BMCT01000003">
    <property type="protein sequence ID" value="GGF63771.1"/>
    <property type="molecule type" value="Genomic_DNA"/>
</dbReference>
<dbReference type="Gene3D" id="3.40.50.2000">
    <property type="entry name" value="Glycogen Phosphorylase B"/>
    <property type="match status" value="2"/>
</dbReference>
<dbReference type="GO" id="GO:0016757">
    <property type="term" value="F:glycosyltransferase activity"/>
    <property type="evidence" value="ECO:0007669"/>
    <property type="project" value="InterPro"/>
</dbReference>
<dbReference type="InterPro" id="IPR028098">
    <property type="entry name" value="Glyco_trans_4-like_N"/>
</dbReference>
<dbReference type="SUPFAM" id="SSF53448">
    <property type="entry name" value="Nucleotide-diphospho-sugar transferases"/>
    <property type="match status" value="1"/>
</dbReference>
<reference evidence="4" key="1">
    <citation type="journal article" date="2014" name="Int. J. Syst. Evol. Microbiol.">
        <title>Complete genome sequence of Corynebacterium casei LMG S-19264T (=DSM 44701T), isolated from a smear-ripened cheese.</title>
        <authorList>
            <consortium name="US DOE Joint Genome Institute (JGI-PGF)"/>
            <person name="Walter F."/>
            <person name="Albersmeier A."/>
            <person name="Kalinowski J."/>
            <person name="Ruckert C."/>
        </authorList>
    </citation>
    <scope>NUCLEOTIDE SEQUENCE</scope>
    <source>
        <strain evidence="4">CCM 7897</strain>
    </source>
</reference>
<dbReference type="PANTHER" id="PTHR12526:SF638">
    <property type="entry name" value="SPORE COAT PROTEIN SA"/>
    <property type="match status" value="1"/>
</dbReference>
<accession>A0A917FBP0</accession>
<keyword evidence="5" id="KW-1185">Reference proteome</keyword>
<dbReference type="Gene3D" id="3.90.550.10">
    <property type="entry name" value="Spore Coat Polysaccharide Biosynthesis Protein SpsA, Chain A"/>
    <property type="match status" value="1"/>
</dbReference>